<reference evidence="1 2" key="1">
    <citation type="submission" date="2020-08" db="EMBL/GenBank/DDBJ databases">
        <title>Sphingobacterium sp. DN00404 isolated from aquaculture water.</title>
        <authorList>
            <person name="Zhang M."/>
        </authorList>
    </citation>
    <scope>NUCLEOTIDE SEQUENCE [LARGE SCALE GENOMIC DNA]</scope>
    <source>
        <strain evidence="1 2">DN00404</strain>
    </source>
</reference>
<organism evidence="1 2">
    <name type="scientific">Sphingobacterium micropteri</name>
    <dbReference type="NCBI Taxonomy" id="2763501"/>
    <lineage>
        <taxon>Bacteria</taxon>
        <taxon>Pseudomonadati</taxon>
        <taxon>Bacteroidota</taxon>
        <taxon>Sphingobacteriia</taxon>
        <taxon>Sphingobacteriales</taxon>
        <taxon>Sphingobacteriaceae</taxon>
        <taxon>Sphingobacterium</taxon>
    </lineage>
</organism>
<protein>
    <submittedName>
        <fullName evidence="1">DNA-binding protein</fullName>
    </submittedName>
</protein>
<dbReference type="GO" id="GO:0003677">
    <property type="term" value="F:DNA binding"/>
    <property type="evidence" value="ECO:0007669"/>
    <property type="project" value="UniProtKB-KW"/>
</dbReference>
<dbReference type="Proteomes" id="UP000602759">
    <property type="component" value="Unassembled WGS sequence"/>
</dbReference>
<comment type="caution">
    <text evidence="1">The sequence shown here is derived from an EMBL/GenBank/DDBJ whole genome shotgun (WGS) entry which is preliminary data.</text>
</comment>
<gene>
    <name evidence="1" type="ORF">H8B06_16410</name>
</gene>
<name>A0ABR7YT10_9SPHI</name>
<evidence type="ECO:0000313" key="1">
    <source>
        <dbReference type="EMBL" id="MBD1434415.1"/>
    </source>
</evidence>
<dbReference type="EMBL" id="JACOIK010000012">
    <property type="protein sequence ID" value="MBD1434415.1"/>
    <property type="molecule type" value="Genomic_DNA"/>
</dbReference>
<keyword evidence="2" id="KW-1185">Reference proteome</keyword>
<accession>A0ABR7YT10</accession>
<proteinExistence type="predicted"/>
<sequence length="104" mass="12209">MTVFKYIDRINLLDKLIRQRRTGTPLELAKRLGISVSRLYVILDDLKDRGAPIGYSRQSLTYYYEYEFSISISVKIEILDDSKLRHISAGQRHFSNILFTTFFV</sequence>
<evidence type="ECO:0000313" key="2">
    <source>
        <dbReference type="Proteomes" id="UP000602759"/>
    </source>
</evidence>
<keyword evidence="1" id="KW-0238">DNA-binding</keyword>
<dbReference type="RefSeq" id="WP_190995297.1">
    <property type="nucleotide sequence ID" value="NZ_JACOIK010000012.1"/>
</dbReference>